<sequence length="183" mass="21169">MQRSATFRQPSSPVLPKPYHLVRDRKGRRVILCAIGACVQAVNETEIKQAWRKTTVSSRKRLRSELGPQDEVGNCLDFIRLRGTLAARWRISKCRKFKRLMDRAVEFADKRNAIHGNSTDDQLEYQVRIAYRMWKRQEKESTLATLSANLKATLMTKYHLSEEQAVLQDGLDEEIIDSSDEEC</sequence>
<proteinExistence type="predicted"/>
<dbReference type="EMBL" id="JBJQOH010000001">
    <property type="protein sequence ID" value="KAL3699991.1"/>
    <property type="molecule type" value="Genomic_DNA"/>
</dbReference>
<evidence type="ECO:0000313" key="2">
    <source>
        <dbReference type="Proteomes" id="UP001633002"/>
    </source>
</evidence>
<reference evidence="1 2" key="1">
    <citation type="submission" date="2024-09" db="EMBL/GenBank/DDBJ databases">
        <title>Chromosome-scale assembly of Riccia sorocarpa.</title>
        <authorList>
            <person name="Paukszto L."/>
        </authorList>
    </citation>
    <scope>NUCLEOTIDE SEQUENCE [LARGE SCALE GENOMIC DNA]</scope>
    <source>
        <strain evidence="1">LP-2024</strain>
        <tissue evidence="1">Aerial parts of the thallus</tissue>
    </source>
</reference>
<evidence type="ECO:0000313" key="1">
    <source>
        <dbReference type="EMBL" id="KAL3699991.1"/>
    </source>
</evidence>
<dbReference type="Proteomes" id="UP001633002">
    <property type="component" value="Unassembled WGS sequence"/>
</dbReference>
<keyword evidence="2" id="KW-1185">Reference proteome</keyword>
<gene>
    <name evidence="1" type="ORF">R1sor_018013</name>
</gene>
<comment type="caution">
    <text evidence="1">The sequence shown here is derived from an EMBL/GenBank/DDBJ whole genome shotgun (WGS) entry which is preliminary data.</text>
</comment>
<protein>
    <submittedName>
        <fullName evidence="1">Uncharacterized protein</fullName>
    </submittedName>
</protein>
<name>A0ABD3I9K3_9MARC</name>
<dbReference type="AlphaFoldDB" id="A0ABD3I9K3"/>
<organism evidence="1 2">
    <name type="scientific">Riccia sorocarpa</name>
    <dbReference type="NCBI Taxonomy" id="122646"/>
    <lineage>
        <taxon>Eukaryota</taxon>
        <taxon>Viridiplantae</taxon>
        <taxon>Streptophyta</taxon>
        <taxon>Embryophyta</taxon>
        <taxon>Marchantiophyta</taxon>
        <taxon>Marchantiopsida</taxon>
        <taxon>Marchantiidae</taxon>
        <taxon>Marchantiales</taxon>
        <taxon>Ricciaceae</taxon>
        <taxon>Riccia</taxon>
    </lineage>
</organism>
<accession>A0ABD3I9K3</accession>